<dbReference type="RefSeq" id="WP_141999923.1">
    <property type="nucleotide sequence ID" value="NZ_VFML01000001.1"/>
</dbReference>
<organism evidence="2 3">
    <name type="scientific">Amycolatopsis cihanbeyliensis</name>
    <dbReference type="NCBI Taxonomy" id="1128664"/>
    <lineage>
        <taxon>Bacteria</taxon>
        <taxon>Bacillati</taxon>
        <taxon>Actinomycetota</taxon>
        <taxon>Actinomycetes</taxon>
        <taxon>Pseudonocardiales</taxon>
        <taxon>Pseudonocardiaceae</taxon>
        <taxon>Amycolatopsis</taxon>
    </lineage>
</organism>
<feature type="domain" description="DUF397" evidence="1">
    <location>
        <begin position="8"/>
        <end position="62"/>
    </location>
</feature>
<reference evidence="2 3" key="1">
    <citation type="submission" date="2019-06" db="EMBL/GenBank/DDBJ databases">
        <title>Sequencing the genomes of 1000 actinobacteria strains.</title>
        <authorList>
            <person name="Klenk H.-P."/>
        </authorList>
    </citation>
    <scope>NUCLEOTIDE SEQUENCE [LARGE SCALE GENOMIC DNA]</scope>
    <source>
        <strain evidence="2 3">DSM 45679</strain>
    </source>
</reference>
<keyword evidence="3" id="KW-1185">Reference proteome</keyword>
<name>A0A542DM89_AMYCI</name>
<dbReference type="OrthoDB" id="3636733at2"/>
<evidence type="ECO:0000259" key="1">
    <source>
        <dbReference type="Pfam" id="PF04149"/>
    </source>
</evidence>
<gene>
    <name evidence="2" type="ORF">FB471_3996</name>
</gene>
<dbReference type="Pfam" id="PF04149">
    <property type="entry name" value="DUF397"/>
    <property type="match status" value="1"/>
</dbReference>
<dbReference type="AlphaFoldDB" id="A0A542DM89"/>
<dbReference type="EMBL" id="VFML01000001">
    <property type="protein sequence ID" value="TQJ04213.1"/>
    <property type="molecule type" value="Genomic_DNA"/>
</dbReference>
<comment type="caution">
    <text evidence="2">The sequence shown here is derived from an EMBL/GenBank/DDBJ whole genome shotgun (WGS) entry which is preliminary data.</text>
</comment>
<dbReference type="Proteomes" id="UP000320876">
    <property type="component" value="Unassembled WGS sequence"/>
</dbReference>
<evidence type="ECO:0000313" key="2">
    <source>
        <dbReference type="EMBL" id="TQJ04213.1"/>
    </source>
</evidence>
<evidence type="ECO:0000313" key="3">
    <source>
        <dbReference type="Proteomes" id="UP000320876"/>
    </source>
</evidence>
<proteinExistence type="predicted"/>
<accession>A0A542DM89</accession>
<dbReference type="InterPro" id="IPR007278">
    <property type="entry name" value="DUF397"/>
</dbReference>
<sequence length="67" mass="7339">MSGLPEHLHWRKSSFSNGNNGACVEVAEAPGGGRYLRDTKDRGKPAHYFTAAEWDAFLRGAKAGEFD</sequence>
<protein>
    <submittedName>
        <fullName evidence="2">Uncharacterized protein DUF397</fullName>
    </submittedName>
</protein>